<feature type="compositionally biased region" description="Polar residues" evidence="6">
    <location>
        <begin position="367"/>
        <end position="383"/>
    </location>
</feature>
<feature type="region of interest" description="Disordered" evidence="6">
    <location>
        <begin position="140"/>
        <end position="183"/>
    </location>
</feature>
<keyword evidence="2" id="KW-0479">Metal-binding</keyword>
<feature type="compositionally biased region" description="Low complexity" evidence="6">
    <location>
        <begin position="163"/>
        <end position="176"/>
    </location>
</feature>
<evidence type="ECO:0000256" key="4">
    <source>
        <dbReference type="ARBA" id="ARBA00022833"/>
    </source>
</evidence>
<feature type="region of interest" description="Disordered" evidence="6">
    <location>
        <begin position="839"/>
        <end position="870"/>
    </location>
</feature>
<proteinExistence type="inferred from homology"/>
<comment type="caution">
    <text evidence="8">The sequence shown here is derived from an EMBL/GenBank/DDBJ whole genome shotgun (WGS) entry which is preliminary data.</text>
</comment>
<dbReference type="SMART" id="SM00547">
    <property type="entry name" value="ZnF_RBZ"/>
    <property type="match status" value="3"/>
</dbReference>
<dbReference type="InterPro" id="IPR038595">
    <property type="entry name" value="LOR_sf"/>
</dbReference>
<sequence length="1272" mass="130208">MPSTPSLSRRGLRNERQTNSPYSRPSNTRESRSGKSSALASPSRSGFHPLSSLFGMVTSSWRRKRDDDNMSVSGSEDDWNGTAPNGMEGQDVFNLAAAAGRTGSEFDTRAETWRKGKGKLRAGLSSSKSNWGLLGLSGDDTIRPSPSMPALRTVAQQSTSGFSSTLSPPTATTSALTPPPRGGILRRAASTIALQKFMQEKGVELGPDDADVLEHLARDLREVRTQSSPNVGLGGWSAGITAPNGNGNDAHLTPLKQTASAPSVGTPGSSFSVGSNAPLHPSRASTSGRQVTYLGPGMSPRRLAPRNKPTMKPLFEGIDRKDDAGKKRKVDSAESEDSGSSSSPSSAPGTAAAAAMAAAFNKGRIVSGSSTRPSPLNQSTTVVPSPDRVQAGKRRAADIMKEVIDAELGPRKATKPSLVISEYDEPRLPSTMAQSSSRVAATRSSLRKSSSGSKLAARASMSASRGAAGQLERSRGSTRKLSVLELVSGINASTEDAPEPEAEDAEMDEVAAPPSAFSFKPAAPAAPAPSPKPVTKVPEPEVFKALPVPSLSQSTLGQSTSKAPSKSPTPVSTESAAVDSIVAASKPTPAPAFNPRPVGLGPPPAAAASSLANRAGNRAVATVSRRVDPSAIYLSAKDSALNVEKAALPFFTFTLPPQTKGQPSTTVKEAAHSRPKESFNFTMSQPALPSALLSPPSSHVSVTTPLPTVPDESPEPIKVVKPAGEWTCSLCMLQNPASATEKCSICEAPKPGAAPAVATKPISMPAPPSVPAAGGFTFGGKPVTAPATTTPAPGGFTGFGKPAAPKPAAAGGADWDCGLCMLKNPASATEKCSICEAPRPGATPSASSKPAAPPAPPSVPAGGFSFGGSSSSSSAAPKSSFMFGKPPAAAGEWECDTCMLKNPATATEKCTVCEAPKPGATVSTPAAPKGGLPAPPAGGFSFGGKPVATAPPSAPSTGLTGFSFGVKPPGTAAAAPSFGAPPAGGFSFGAKPPTTGSFSFGAPAAPALLAKPTGAADDGTVHQPEQTEGKPPVAKPTHFHPQPSWASRSAVHLMRPRSHSESVRLLDAQDPPLGPLSSGIIDEPSTLVMVERAFYTHGHDVQITDMKGGVVCSVRGPAGMTLGGKRVFSDTTGAPVMTLSTNSNPYARVFIGTAGDTTVKAAEGQEAGTQLFTAKRKMGVKHHMAVAFTNAADGQPTTLELRGDVLGNKAAVLTADGRETVAHFTRTLDGIREPKVMTYYVGVAAGVDRVLMAALCLALVQAKDERRNFGAQ</sequence>
<dbReference type="OrthoDB" id="79830at2759"/>
<feature type="region of interest" description="Disordered" evidence="6">
    <location>
        <begin position="1010"/>
        <end position="1056"/>
    </location>
</feature>
<dbReference type="RefSeq" id="XP_028473134.1">
    <property type="nucleotide sequence ID" value="XM_028618178.1"/>
</dbReference>
<dbReference type="InterPro" id="IPR025659">
    <property type="entry name" value="Tubby-like_C"/>
</dbReference>
<gene>
    <name evidence="8" type="ORF">EHS24_002438</name>
</gene>
<feature type="compositionally biased region" description="Polar residues" evidence="6">
    <location>
        <begin position="17"/>
        <end position="26"/>
    </location>
</feature>
<feature type="region of interest" description="Disordered" evidence="6">
    <location>
        <begin position="224"/>
        <end position="394"/>
    </location>
</feature>
<feature type="region of interest" description="Disordered" evidence="6">
    <location>
        <begin position="690"/>
        <end position="716"/>
    </location>
</feature>
<dbReference type="STRING" id="105984.A0A427XGU7"/>
<feature type="domain" description="RanBP2-type" evidence="7">
    <location>
        <begin position="722"/>
        <end position="752"/>
    </location>
</feature>
<evidence type="ECO:0000256" key="1">
    <source>
        <dbReference type="ARBA" id="ARBA00005437"/>
    </source>
</evidence>
<dbReference type="InterPro" id="IPR007612">
    <property type="entry name" value="LOR"/>
</dbReference>
<keyword evidence="4" id="KW-0862">Zinc</keyword>
<evidence type="ECO:0000256" key="2">
    <source>
        <dbReference type="ARBA" id="ARBA00022723"/>
    </source>
</evidence>
<feature type="compositionally biased region" description="Pro residues" evidence="6">
    <location>
        <begin position="588"/>
        <end position="605"/>
    </location>
</feature>
<feature type="region of interest" description="Disordered" evidence="6">
    <location>
        <begin position="425"/>
        <end position="609"/>
    </location>
</feature>
<evidence type="ECO:0000313" key="9">
    <source>
        <dbReference type="Proteomes" id="UP000279236"/>
    </source>
</evidence>
<feature type="compositionally biased region" description="Low complexity" evidence="6">
    <location>
        <begin position="550"/>
        <end position="573"/>
    </location>
</feature>
<feature type="region of interest" description="Disordered" evidence="6">
    <location>
        <begin position="103"/>
        <end position="124"/>
    </location>
</feature>
<dbReference type="EMBL" id="RSCE01000013">
    <property type="protein sequence ID" value="RSH77987.1"/>
    <property type="molecule type" value="Genomic_DNA"/>
</dbReference>
<evidence type="ECO:0000313" key="8">
    <source>
        <dbReference type="EMBL" id="RSH77987.1"/>
    </source>
</evidence>
<dbReference type="Gene3D" id="2.40.160.200">
    <property type="entry name" value="LURP1-related"/>
    <property type="match status" value="1"/>
</dbReference>
<dbReference type="Pfam" id="PF00641">
    <property type="entry name" value="Zn_ribbon_RanBP"/>
    <property type="match status" value="3"/>
</dbReference>
<evidence type="ECO:0000259" key="7">
    <source>
        <dbReference type="PROSITE" id="PS50199"/>
    </source>
</evidence>
<feature type="compositionally biased region" description="Low complexity" evidence="6">
    <location>
        <begin position="860"/>
        <end position="870"/>
    </location>
</feature>
<feature type="compositionally biased region" description="Acidic residues" evidence="6">
    <location>
        <begin position="496"/>
        <end position="509"/>
    </location>
</feature>
<keyword evidence="3 5" id="KW-0863">Zinc-finger</keyword>
<dbReference type="GO" id="GO:0008270">
    <property type="term" value="F:zinc ion binding"/>
    <property type="evidence" value="ECO:0007669"/>
    <property type="project" value="UniProtKB-KW"/>
</dbReference>
<dbReference type="Pfam" id="PF04525">
    <property type="entry name" value="LOR"/>
    <property type="match status" value="1"/>
</dbReference>
<evidence type="ECO:0000256" key="5">
    <source>
        <dbReference type="PROSITE-ProRule" id="PRU00322"/>
    </source>
</evidence>
<protein>
    <recommendedName>
        <fullName evidence="7">RanBP2-type domain-containing protein</fullName>
    </recommendedName>
</protein>
<feature type="compositionally biased region" description="Basic and acidic residues" evidence="6">
    <location>
        <begin position="104"/>
        <end position="114"/>
    </location>
</feature>
<dbReference type="SUPFAM" id="SSF54518">
    <property type="entry name" value="Tubby C-terminal domain-like"/>
    <property type="match status" value="1"/>
</dbReference>
<feature type="compositionally biased region" description="Low complexity" evidence="6">
    <location>
        <begin position="840"/>
        <end position="850"/>
    </location>
</feature>
<dbReference type="GeneID" id="39586981"/>
<feature type="domain" description="RanBP2-type" evidence="7">
    <location>
        <begin position="889"/>
        <end position="919"/>
    </location>
</feature>
<dbReference type="InterPro" id="IPR001876">
    <property type="entry name" value="Znf_RanBP2"/>
</dbReference>
<name>A0A427XGU7_9TREE</name>
<evidence type="ECO:0000256" key="3">
    <source>
        <dbReference type="ARBA" id="ARBA00022771"/>
    </source>
</evidence>
<feature type="compositionally biased region" description="Polar residues" evidence="6">
    <location>
        <begin position="255"/>
        <end position="275"/>
    </location>
</feature>
<feature type="compositionally biased region" description="Polar residues" evidence="6">
    <location>
        <begin position="34"/>
        <end position="44"/>
    </location>
</feature>
<dbReference type="Gene3D" id="4.10.1060.10">
    <property type="entry name" value="Zinc finger, RanBP2-type"/>
    <property type="match status" value="3"/>
</dbReference>
<feature type="compositionally biased region" description="Low complexity" evidence="6">
    <location>
        <begin position="510"/>
        <end position="523"/>
    </location>
</feature>
<feature type="compositionally biased region" description="Low complexity" evidence="6">
    <location>
        <begin position="440"/>
        <end position="469"/>
    </location>
</feature>
<reference evidence="8 9" key="1">
    <citation type="submission" date="2018-11" db="EMBL/GenBank/DDBJ databases">
        <title>Genome sequence of Apiotrichum porosum DSM 27194.</title>
        <authorList>
            <person name="Aliyu H."/>
            <person name="Gorte O."/>
            <person name="Ochsenreither K."/>
        </authorList>
    </citation>
    <scope>NUCLEOTIDE SEQUENCE [LARGE SCALE GENOMIC DNA]</scope>
    <source>
        <strain evidence="8 9">DSM 27194</strain>
    </source>
</reference>
<dbReference type="AlphaFoldDB" id="A0A427XGU7"/>
<organism evidence="8 9">
    <name type="scientific">Apiotrichum porosum</name>
    <dbReference type="NCBI Taxonomy" id="105984"/>
    <lineage>
        <taxon>Eukaryota</taxon>
        <taxon>Fungi</taxon>
        <taxon>Dikarya</taxon>
        <taxon>Basidiomycota</taxon>
        <taxon>Agaricomycotina</taxon>
        <taxon>Tremellomycetes</taxon>
        <taxon>Trichosporonales</taxon>
        <taxon>Trichosporonaceae</taxon>
        <taxon>Apiotrichum</taxon>
    </lineage>
</organism>
<feature type="region of interest" description="Disordered" evidence="6">
    <location>
        <begin position="1"/>
        <end position="90"/>
    </location>
</feature>
<feature type="compositionally biased region" description="Low complexity" evidence="6">
    <location>
        <begin position="690"/>
        <end position="710"/>
    </location>
</feature>
<dbReference type="Proteomes" id="UP000279236">
    <property type="component" value="Unassembled WGS sequence"/>
</dbReference>
<dbReference type="PROSITE" id="PS50199">
    <property type="entry name" value="ZF_RANBP2_2"/>
    <property type="match status" value="2"/>
</dbReference>
<accession>A0A427XGU7</accession>
<keyword evidence="9" id="KW-1185">Reference proteome</keyword>
<comment type="similarity">
    <text evidence="1">Belongs to the LOR family.</text>
</comment>
<evidence type="ECO:0000256" key="6">
    <source>
        <dbReference type="SAM" id="MobiDB-lite"/>
    </source>
</evidence>
<feature type="compositionally biased region" description="Low complexity" evidence="6">
    <location>
        <begin position="338"/>
        <end position="359"/>
    </location>
</feature>